<dbReference type="InterPro" id="IPR054464">
    <property type="entry name" value="ULD_fung"/>
</dbReference>
<evidence type="ECO:0000259" key="1">
    <source>
        <dbReference type="Pfam" id="PF22893"/>
    </source>
</evidence>
<evidence type="ECO:0000313" key="2">
    <source>
        <dbReference type="EMBL" id="KAJ7755991.1"/>
    </source>
</evidence>
<name>A0AAD7J382_9AGAR</name>
<reference evidence="2" key="1">
    <citation type="submission" date="2023-03" db="EMBL/GenBank/DDBJ databases">
        <title>Massive genome expansion in bonnet fungi (Mycena s.s.) driven by repeated elements and novel gene families across ecological guilds.</title>
        <authorList>
            <consortium name="Lawrence Berkeley National Laboratory"/>
            <person name="Harder C.B."/>
            <person name="Miyauchi S."/>
            <person name="Viragh M."/>
            <person name="Kuo A."/>
            <person name="Thoen E."/>
            <person name="Andreopoulos B."/>
            <person name="Lu D."/>
            <person name="Skrede I."/>
            <person name="Drula E."/>
            <person name="Henrissat B."/>
            <person name="Morin E."/>
            <person name="Kohler A."/>
            <person name="Barry K."/>
            <person name="LaButti K."/>
            <person name="Morin E."/>
            <person name="Salamov A."/>
            <person name="Lipzen A."/>
            <person name="Mereny Z."/>
            <person name="Hegedus B."/>
            <person name="Baldrian P."/>
            <person name="Stursova M."/>
            <person name="Weitz H."/>
            <person name="Taylor A."/>
            <person name="Grigoriev I.V."/>
            <person name="Nagy L.G."/>
            <person name="Martin F."/>
            <person name="Kauserud H."/>
        </authorList>
    </citation>
    <scope>NUCLEOTIDE SEQUENCE</scope>
    <source>
        <strain evidence="2">CBHHK182m</strain>
    </source>
</reference>
<evidence type="ECO:0000313" key="3">
    <source>
        <dbReference type="Proteomes" id="UP001215598"/>
    </source>
</evidence>
<dbReference type="EMBL" id="JARKIB010000048">
    <property type="protein sequence ID" value="KAJ7755991.1"/>
    <property type="molecule type" value="Genomic_DNA"/>
</dbReference>
<sequence>MPVVAAALTFGSFGDILEAARIAKHIVDVLRKGPGGSPRRAKLIATLKGMCEDMSLLTLVFDGGHFTDRLWAEVDLCRSLLDEFSAKINSYEAAGRGLRGLLQKTWMVAVEEKELGSWKDQISERRAALHALLSSSHSIQLHEVGEQLGRVGSQVQYIGSRVDTVEAQVQNVADLGTLGVVLSTFLSGQVSQRGSEIREAVSEIRQVGTEVQRIIAQMSLHDIRDPVFFVVDPLGRPITVQLSHCHSFHDLDRILKAYLFNHPEAGSRYVNRGDYNIISTEGEVIPRSNLRRKVGAWMQFDMSIIKRVEHWVWPAAREATCPQCGQTSAEGAEGSWVTCTDRTCGTRYQISSEPRVPETETATASTIEEIASPQISWVLFGYRWTFTYVDK</sequence>
<accession>A0AAD7J382</accession>
<organism evidence="2 3">
    <name type="scientific">Mycena metata</name>
    <dbReference type="NCBI Taxonomy" id="1033252"/>
    <lineage>
        <taxon>Eukaryota</taxon>
        <taxon>Fungi</taxon>
        <taxon>Dikarya</taxon>
        <taxon>Basidiomycota</taxon>
        <taxon>Agaricomycotina</taxon>
        <taxon>Agaricomycetes</taxon>
        <taxon>Agaricomycetidae</taxon>
        <taxon>Agaricales</taxon>
        <taxon>Marasmiineae</taxon>
        <taxon>Mycenaceae</taxon>
        <taxon>Mycena</taxon>
    </lineage>
</organism>
<keyword evidence="3" id="KW-1185">Reference proteome</keyword>
<comment type="caution">
    <text evidence="2">The sequence shown here is derived from an EMBL/GenBank/DDBJ whole genome shotgun (WGS) entry which is preliminary data.</text>
</comment>
<dbReference type="AlphaFoldDB" id="A0AAD7J382"/>
<gene>
    <name evidence="2" type="ORF">B0H16DRAFT_709409</name>
</gene>
<proteinExistence type="predicted"/>
<dbReference type="Proteomes" id="UP001215598">
    <property type="component" value="Unassembled WGS sequence"/>
</dbReference>
<protein>
    <recommendedName>
        <fullName evidence="1">Ubiquitin-like domain-containing protein</fullName>
    </recommendedName>
</protein>
<dbReference type="Pfam" id="PF22893">
    <property type="entry name" value="ULD_2"/>
    <property type="match status" value="1"/>
</dbReference>
<feature type="domain" description="Ubiquitin-like" evidence="1">
    <location>
        <begin position="225"/>
        <end position="306"/>
    </location>
</feature>